<evidence type="ECO:0000313" key="2">
    <source>
        <dbReference type="EMBL" id="OBR85940.1"/>
    </source>
</evidence>
<gene>
    <name evidence="2" type="ORF">I303_03655</name>
    <name evidence="3" type="ORF">I303_103634</name>
</gene>
<evidence type="ECO:0000256" key="1">
    <source>
        <dbReference type="SAM" id="MobiDB-lite"/>
    </source>
</evidence>
<keyword evidence="4" id="KW-1185">Reference proteome</keyword>
<dbReference type="VEuPathDB" id="FungiDB:I303_03655"/>
<evidence type="ECO:0000313" key="4">
    <source>
        <dbReference type="Proteomes" id="UP000078595"/>
    </source>
</evidence>
<evidence type="ECO:0000313" key="3">
    <source>
        <dbReference type="EMBL" id="WWC61056.1"/>
    </source>
</evidence>
<accession>A0A1A6A7A6</accession>
<dbReference type="OrthoDB" id="10523434at2759"/>
<dbReference type="Proteomes" id="UP000078595">
    <property type="component" value="Chromosome 4"/>
</dbReference>
<dbReference type="EMBL" id="CP144533">
    <property type="protein sequence ID" value="WWC61056.1"/>
    <property type="molecule type" value="Genomic_DNA"/>
</dbReference>
<name>A0A1A6A7A6_9TREE</name>
<dbReference type="KEGG" id="kdj:28967354"/>
<dbReference type="AlphaFoldDB" id="A0A1A6A7A6"/>
<sequence>MDSGAKVLQELKKPPDTLLAEDNGSPVECSASPNHQPNFLAAVHYGKFDLKRRRPALFSDGPLQAGFKYVLNQALELARSVVTHPACLPIASTIMSSDANAETQSQVAKGIIEVLANAEIVLVLEEMAPNEAGKYIRVSESSRDFDLNSSTIYLNELLSDLLLQSYNDRTNSPKRYDRMLFHVAMVLSYELIHYMRRPLIQQLAPSAITINDYLSPTGESPTQTQCEHEAGWQFESDIMLGTLDGAWSYEEPEDSSGDESGCSETLSLEEQIRRSIVNASDRRKPYDMLCISRGSPPKIYKVHESWLSGCHRAFRDGKFHTITFPPTVNPEPLNTSDIDIVRIKRDRHRADLIKLKDDEEI</sequence>
<protein>
    <submittedName>
        <fullName evidence="2">Uncharacterized protein</fullName>
    </submittedName>
</protein>
<reference evidence="3" key="2">
    <citation type="submission" date="2013-07" db="EMBL/GenBank/DDBJ databases">
        <authorList>
            <consortium name="The Broad Institute Genome Sequencing Platform"/>
            <person name="Cuomo C."/>
            <person name="Litvintseva A."/>
            <person name="Chen Y."/>
            <person name="Heitman J."/>
            <person name="Sun S."/>
            <person name="Springer D."/>
            <person name="Dromer F."/>
            <person name="Young S.K."/>
            <person name="Zeng Q."/>
            <person name="Gargeya S."/>
            <person name="Fitzgerald M."/>
            <person name="Abouelleil A."/>
            <person name="Alvarado L."/>
            <person name="Berlin A.M."/>
            <person name="Chapman S.B."/>
            <person name="Dewar J."/>
            <person name="Goldberg J."/>
            <person name="Griggs A."/>
            <person name="Gujja S."/>
            <person name="Hansen M."/>
            <person name="Howarth C."/>
            <person name="Imamovic A."/>
            <person name="Larimer J."/>
            <person name="McCowan C."/>
            <person name="Murphy C."/>
            <person name="Pearson M."/>
            <person name="Priest M."/>
            <person name="Roberts A."/>
            <person name="Saif S."/>
            <person name="Shea T."/>
            <person name="Sykes S."/>
            <person name="Wortman J."/>
            <person name="Nusbaum C."/>
            <person name="Birren B."/>
        </authorList>
    </citation>
    <scope>NUCLEOTIDE SEQUENCE</scope>
    <source>
        <strain evidence="3">CBS 10117</strain>
    </source>
</reference>
<reference evidence="2" key="1">
    <citation type="submission" date="2013-07" db="EMBL/GenBank/DDBJ databases">
        <title>The Genome Sequence of Cryptococcus dejecticola CBS10117.</title>
        <authorList>
            <consortium name="The Broad Institute Genome Sequencing Platform"/>
            <person name="Cuomo C."/>
            <person name="Litvintseva A."/>
            <person name="Chen Y."/>
            <person name="Heitman J."/>
            <person name="Sun S."/>
            <person name="Springer D."/>
            <person name="Dromer F."/>
            <person name="Young S.K."/>
            <person name="Zeng Q."/>
            <person name="Gargeya S."/>
            <person name="Fitzgerald M."/>
            <person name="Abouelleil A."/>
            <person name="Alvarado L."/>
            <person name="Berlin A.M."/>
            <person name="Chapman S.B."/>
            <person name="Dewar J."/>
            <person name="Goldberg J."/>
            <person name="Griggs A."/>
            <person name="Gujja S."/>
            <person name="Hansen M."/>
            <person name="Howarth C."/>
            <person name="Imamovic A."/>
            <person name="Larimer J."/>
            <person name="McCowan C."/>
            <person name="Murphy C."/>
            <person name="Pearson M."/>
            <person name="Priest M."/>
            <person name="Roberts A."/>
            <person name="Saif S."/>
            <person name="Shea T."/>
            <person name="Sykes S."/>
            <person name="Wortman J."/>
            <person name="Nusbaum C."/>
            <person name="Birren B."/>
        </authorList>
    </citation>
    <scope>NUCLEOTIDE SEQUENCE [LARGE SCALE GENOMIC DNA]</scope>
    <source>
        <strain evidence="2">CBS 10117</strain>
    </source>
</reference>
<dbReference type="GeneID" id="28967354"/>
<dbReference type="RefSeq" id="XP_018263782.1">
    <property type="nucleotide sequence ID" value="XM_018406974.1"/>
</dbReference>
<dbReference type="EMBL" id="KI894030">
    <property type="protein sequence ID" value="OBR85940.1"/>
    <property type="molecule type" value="Genomic_DNA"/>
</dbReference>
<organism evidence="2">
    <name type="scientific">Kwoniella dejecticola CBS 10117</name>
    <dbReference type="NCBI Taxonomy" id="1296121"/>
    <lineage>
        <taxon>Eukaryota</taxon>
        <taxon>Fungi</taxon>
        <taxon>Dikarya</taxon>
        <taxon>Basidiomycota</taxon>
        <taxon>Agaricomycotina</taxon>
        <taxon>Tremellomycetes</taxon>
        <taxon>Tremellales</taxon>
        <taxon>Cryptococcaceae</taxon>
        <taxon>Kwoniella</taxon>
    </lineage>
</organism>
<feature type="region of interest" description="Disordered" evidence="1">
    <location>
        <begin position="1"/>
        <end position="28"/>
    </location>
</feature>
<proteinExistence type="predicted"/>
<reference evidence="3" key="3">
    <citation type="submission" date="2024-02" db="EMBL/GenBank/DDBJ databases">
        <title>Comparative genomics of Cryptococcus and Kwoniella reveals pathogenesis evolution and contrasting modes of karyotype evolution via chromosome fusion or intercentromeric recombination.</title>
        <authorList>
            <person name="Coelho M.A."/>
            <person name="David-Palma M."/>
            <person name="Shea T."/>
            <person name="Bowers K."/>
            <person name="McGinley-Smith S."/>
            <person name="Mohammad A.W."/>
            <person name="Gnirke A."/>
            <person name="Yurkov A.M."/>
            <person name="Nowrousian M."/>
            <person name="Sun S."/>
            <person name="Cuomo C.A."/>
            <person name="Heitman J."/>
        </authorList>
    </citation>
    <scope>NUCLEOTIDE SEQUENCE</scope>
    <source>
        <strain evidence="3">CBS 10117</strain>
    </source>
</reference>